<evidence type="ECO:0000256" key="1">
    <source>
        <dbReference type="SAM" id="MobiDB-lite"/>
    </source>
</evidence>
<keyword evidence="3" id="KW-1185">Reference proteome</keyword>
<feature type="region of interest" description="Disordered" evidence="1">
    <location>
        <begin position="44"/>
        <end position="77"/>
    </location>
</feature>
<dbReference type="Proteomes" id="UP001321498">
    <property type="component" value="Chromosome"/>
</dbReference>
<proteinExistence type="predicted"/>
<gene>
    <name evidence="2" type="ORF">GCM10025866_01930</name>
</gene>
<sequence length="144" mass="15187">MDADGVVSVGSMGQPVPHPLVAEERLHRTQAVGALKALGLALGAGPRSASSSSRAGAALAGSRWRGQHASRLEASSAPRVRADRAWDRVRLGPWNPRTSYAGRMDDDLGEIGTPSCPGCLVPREAEGDARPRWRCPSCKLIVLA</sequence>
<reference evidence="3" key="1">
    <citation type="journal article" date="2019" name="Int. J. Syst. Evol. Microbiol.">
        <title>The Global Catalogue of Microorganisms (GCM) 10K type strain sequencing project: providing services to taxonomists for standard genome sequencing and annotation.</title>
        <authorList>
            <consortium name="The Broad Institute Genomics Platform"/>
            <consortium name="The Broad Institute Genome Sequencing Center for Infectious Disease"/>
            <person name="Wu L."/>
            <person name="Ma J."/>
        </authorList>
    </citation>
    <scope>NUCLEOTIDE SEQUENCE [LARGE SCALE GENOMIC DNA]</scope>
    <source>
        <strain evidence="3">NBRC 108725</strain>
    </source>
</reference>
<dbReference type="EMBL" id="AP027731">
    <property type="protein sequence ID" value="BDZ44284.1"/>
    <property type="molecule type" value="Genomic_DNA"/>
</dbReference>
<organism evidence="2 3">
    <name type="scientific">Naasia aerilata</name>
    <dbReference type="NCBI Taxonomy" id="1162966"/>
    <lineage>
        <taxon>Bacteria</taxon>
        <taxon>Bacillati</taxon>
        <taxon>Actinomycetota</taxon>
        <taxon>Actinomycetes</taxon>
        <taxon>Micrococcales</taxon>
        <taxon>Microbacteriaceae</taxon>
        <taxon>Naasia</taxon>
    </lineage>
</organism>
<feature type="compositionally biased region" description="Low complexity" evidence="1">
    <location>
        <begin position="44"/>
        <end position="63"/>
    </location>
</feature>
<protein>
    <submittedName>
        <fullName evidence="2">Uncharacterized protein</fullName>
    </submittedName>
</protein>
<name>A0ABM8G860_9MICO</name>
<evidence type="ECO:0000313" key="2">
    <source>
        <dbReference type="EMBL" id="BDZ44284.1"/>
    </source>
</evidence>
<accession>A0ABM8G860</accession>
<evidence type="ECO:0000313" key="3">
    <source>
        <dbReference type="Proteomes" id="UP001321498"/>
    </source>
</evidence>